<dbReference type="PANTHER" id="PTHR22935:SF95">
    <property type="entry name" value="BETA-LACTAMASE-LIKE 1-RELATED"/>
    <property type="match status" value="1"/>
</dbReference>
<sequence>MKKIFLLLLVSLTSLFFAQSANYKTAADLFQNNYNSGNYNDIFNSFSPEMQNALPLEDTKQFLSNLKLQFGKIESKEFIAYQETYAAYKTKFEKAVLAVNISLNDQNKINGFFVKPYEKSEENRVQENSKTVNALRQFPKSVSEAIFLNAKDFPNNTQISIAYIESGKIHFYGIIKQNDTIKSIENHNNVFEIGSITKTFTSTVLASLVEDKKINLNDNINSYYSFPFAGNSKLNFKSLANHTSGLPRLPNNLDLTNESNPYKNYGKKEIEAYLKDNLKLKNDQVKYEYSNLGAGLLGYTLGISQKTTLQQLLQRRIFDKYKMNNSFLSSKNLQDKLVDGLNASGEKVSNWDFDVLFGGGGILSTTEDLAKFVEAQFNAKNTELALTRKPTFIVNEKMKVGLGWHILKNKNNSEFFWHNGGTAGYSSSLAFSTESKNAIIILSNVSAFNPKAQNIDKLCLELLNSTSETK</sequence>
<dbReference type="Gene3D" id="3.40.710.10">
    <property type="entry name" value="DD-peptidase/beta-lactamase superfamily"/>
    <property type="match status" value="1"/>
</dbReference>
<accession>A0A381F6K6</accession>
<evidence type="ECO:0000259" key="3">
    <source>
        <dbReference type="Pfam" id="PF00144"/>
    </source>
</evidence>
<reference evidence="6 8" key="2">
    <citation type="submission" date="2018-06" db="EMBL/GenBank/DDBJ databases">
        <authorList>
            <consortium name="Pathogen Informatics"/>
            <person name="Doyle S."/>
        </authorList>
    </citation>
    <scope>NUCLEOTIDE SEQUENCE [LARGE SCALE GENOMIC DNA]</scope>
    <source>
        <strain evidence="6 8">NCTC13560</strain>
    </source>
</reference>
<evidence type="ECO:0000313" key="8">
    <source>
        <dbReference type="Proteomes" id="UP000255231"/>
    </source>
</evidence>
<feature type="signal peptide" evidence="2">
    <location>
        <begin position="1"/>
        <end position="23"/>
    </location>
</feature>
<dbReference type="EMBL" id="FTMF01000013">
    <property type="protein sequence ID" value="SIR15698.1"/>
    <property type="molecule type" value="Genomic_DNA"/>
</dbReference>
<dbReference type="Proteomes" id="UP000255231">
    <property type="component" value="Unassembled WGS sequence"/>
</dbReference>
<dbReference type="GO" id="GO:0008800">
    <property type="term" value="F:beta-lactamase activity"/>
    <property type="evidence" value="ECO:0007669"/>
    <property type="project" value="UniProtKB-EC"/>
</dbReference>
<name>A0A381F6K6_9FLAO</name>
<keyword evidence="2" id="KW-0732">Signal</keyword>
<dbReference type="AlphaFoldDB" id="A0A381F6K6"/>
<dbReference type="RefSeq" id="WP_076562131.1">
    <property type="nucleotide sequence ID" value="NZ_CP033929.1"/>
</dbReference>
<evidence type="ECO:0000313" key="6">
    <source>
        <dbReference type="EMBL" id="SUX41742.1"/>
    </source>
</evidence>
<dbReference type="Gene3D" id="3.10.450.590">
    <property type="match status" value="1"/>
</dbReference>
<dbReference type="SUPFAM" id="SSF56601">
    <property type="entry name" value="beta-lactamase/transpeptidase-like"/>
    <property type="match status" value="1"/>
</dbReference>
<evidence type="ECO:0000313" key="5">
    <source>
        <dbReference type="EMBL" id="SIR15698.1"/>
    </source>
</evidence>
<organism evidence="6 8">
    <name type="scientific">Chryseobacterium indoltheticum</name>
    <dbReference type="NCBI Taxonomy" id="254"/>
    <lineage>
        <taxon>Bacteria</taxon>
        <taxon>Pseudomonadati</taxon>
        <taxon>Bacteroidota</taxon>
        <taxon>Flavobacteriia</taxon>
        <taxon>Flavobacteriales</taxon>
        <taxon>Weeksellaceae</taxon>
        <taxon>Chryseobacterium group</taxon>
        <taxon>Chryseobacterium</taxon>
    </lineage>
</organism>
<dbReference type="Proteomes" id="UP000185725">
    <property type="component" value="Unassembled WGS sequence"/>
</dbReference>
<keyword evidence="6" id="KW-0378">Hydrolase</keyword>
<evidence type="ECO:0000259" key="4">
    <source>
        <dbReference type="Pfam" id="PF13026"/>
    </source>
</evidence>
<dbReference type="GeneID" id="303675287"/>
<feature type="domain" description="DUF3887" evidence="4">
    <location>
        <begin position="27"/>
        <end position="112"/>
    </location>
</feature>
<feature type="domain" description="Beta-lactamase-related" evidence="3">
    <location>
        <begin position="160"/>
        <end position="454"/>
    </location>
</feature>
<dbReference type="EC" id="3.5.2.6" evidence="6"/>
<reference evidence="5 7" key="1">
    <citation type="submission" date="2017-01" db="EMBL/GenBank/DDBJ databases">
        <authorList>
            <person name="Varghese N."/>
            <person name="Submissions S."/>
        </authorList>
    </citation>
    <scope>NUCLEOTIDE SEQUENCE [LARGE SCALE GENOMIC DNA]</scope>
    <source>
        <strain evidence="5 7">ATCC 27950</strain>
    </source>
</reference>
<dbReference type="PANTHER" id="PTHR22935">
    <property type="entry name" value="PENICILLIN-BINDING PROTEIN"/>
    <property type="match status" value="1"/>
</dbReference>
<dbReference type="InterPro" id="IPR051478">
    <property type="entry name" value="Beta-lactamase-like_AB/R"/>
</dbReference>
<protein>
    <submittedName>
        <fullName evidence="5 6">Beta-lactamase</fullName>
        <ecNumber evidence="6">3.5.2.6</ecNumber>
    </submittedName>
</protein>
<evidence type="ECO:0000313" key="7">
    <source>
        <dbReference type="Proteomes" id="UP000185725"/>
    </source>
</evidence>
<dbReference type="Pfam" id="PF00144">
    <property type="entry name" value="Beta-lactamase"/>
    <property type="match status" value="1"/>
</dbReference>
<evidence type="ECO:0000256" key="2">
    <source>
        <dbReference type="SAM" id="SignalP"/>
    </source>
</evidence>
<comment type="similarity">
    <text evidence="1">Belongs to the beta-lactamase family.</text>
</comment>
<dbReference type="OrthoDB" id="9793489at2"/>
<dbReference type="Pfam" id="PF13026">
    <property type="entry name" value="DUF3887"/>
    <property type="match status" value="1"/>
</dbReference>
<dbReference type="EMBL" id="UFVS01000001">
    <property type="protein sequence ID" value="SUX41742.1"/>
    <property type="molecule type" value="Genomic_DNA"/>
</dbReference>
<dbReference type="InterPro" id="IPR001466">
    <property type="entry name" value="Beta-lactam-related"/>
</dbReference>
<keyword evidence="7" id="KW-1185">Reference proteome</keyword>
<dbReference type="KEGG" id="cil:EG358_16410"/>
<evidence type="ECO:0000256" key="1">
    <source>
        <dbReference type="ARBA" id="ARBA00038473"/>
    </source>
</evidence>
<dbReference type="InterPro" id="IPR012338">
    <property type="entry name" value="Beta-lactam/transpept-like"/>
</dbReference>
<dbReference type="InterPro" id="IPR024981">
    <property type="entry name" value="DUF3887"/>
</dbReference>
<proteinExistence type="inferred from homology"/>
<gene>
    <name evidence="6" type="primary">ampC</name>
    <name evidence="6" type="ORF">NCTC13560_00542</name>
    <name evidence="5" type="ORF">SAMN05421682_113101</name>
</gene>
<feature type="chain" id="PRO_5017045500" evidence="2">
    <location>
        <begin position="24"/>
        <end position="470"/>
    </location>
</feature>